<evidence type="ECO:0000256" key="1">
    <source>
        <dbReference type="SAM" id="Phobius"/>
    </source>
</evidence>
<evidence type="ECO:0000313" key="4">
    <source>
        <dbReference type="Proteomes" id="UP000664800"/>
    </source>
</evidence>
<name>A0A8I1MUN8_THIA3</name>
<evidence type="ECO:0000259" key="2">
    <source>
        <dbReference type="Pfam" id="PF13240"/>
    </source>
</evidence>
<organism evidence="3 4">
    <name type="scientific">Thiomonas arsenitoxydans (strain DSM 22701 / CIP 110005 / 3As)</name>
    <dbReference type="NCBI Taxonomy" id="426114"/>
    <lineage>
        <taxon>Bacteria</taxon>
        <taxon>Pseudomonadati</taxon>
        <taxon>Pseudomonadota</taxon>
        <taxon>Betaproteobacteria</taxon>
        <taxon>Burkholderiales</taxon>
        <taxon>Thiomonas</taxon>
    </lineage>
</organism>
<dbReference type="Proteomes" id="UP000664800">
    <property type="component" value="Unassembled WGS sequence"/>
</dbReference>
<dbReference type="AlphaFoldDB" id="A0A8I1MUN8"/>
<feature type="domain" description="Zinc-ribbon" evidence="2">
    <location>
        <begin position="202"/>
        <end position="224"/>
    </location>
</feature>
<evidence type="ECO:0000313" key="3">
    <source>
        <dbReference type="EMBL" id="MBN8743262.1"/>
    </source>
</evidence>
<feature type="transmembrane region" description="Helical" evidence="1">
    <location>
        <begin position="23"/>
        <end position="46"/>
    </location>
</feature>
<accession>A0A8I1MUN8</accession>
<proteinExistence type="predicted"/>
<comment type="caution">
    <text evidence="3">The sequence shown here is derived from an EMBL/GenBank/DDBJ whole genome shotgun (WGS) entry which is preliminary data.</text>
</comment>
<gene>
    <name evidence="3" type="ORF">J0I24_03045</name>
</gene>
<keyword evidence="1" id="KW-1133">Transmembrane helix</keyword>
<keyword evidence="1" id="KW-0812">Transmembrane</keyword>
<dbReference type="EMBL" id="JAFKMR010000011">
    <property type="protein sequence ID" value="MBN8743262.1"/>
    <property type="molecule type" value="Genomic_DNA"/>
</dbReference>
<dbReference type="Pfam" id="PF13240">
    <property type="entry name" value="Zn_Ribbon_1"/>
    <property type="match status" value="1"/>
</dbReference>
<keyword evidence="1" id="KW-0472">Membrane</keyword>
<dbReference type="RefSeq" id="WP_276727808.1">
    <property type="nucleotide sequence ID" value="NZ_JAFKMR010000011.1"/>
</dbReference>
<dbReference type="InterPro" id="IPR026870">
    <property type="entry name" value="Zinc_ribbon_dom"/>
</dbReference>
<protein>
    <submittedName>
        <fullName evidence="3">Zinc ribbon domain-containing protein</fullName>
    </submittedName>
</protein>
<sequence length="225" mass="23967">MSYEFSDRSQALNLPNPYRIENLFLYLAAAALLGAGLSVAAVYALWGGYDFRSTVIWVDIQGSYESARMEMGNVLADRLKTEKDVINIEAMTLRVWASEIDTVLFERTGPRQVLAMRGLPDVARGMAGELRGFGQERPTLIAPQSSLDAERAAHIGKFNQLLGGGAESAAVLPAATAQALGLMPAAQAAESASTTPSLKGRFCSQCGTQTAPEDRFCGSCGNALA</sequence>
<reference evidence="3" key="1">
    <citation type="submission" date="2021-02" db="EMBL/GenBank/DDBJ databases">
        <title>Thiocyanate and organic carbon inputs drive convergent selection for specific autotrophic Afipia and Thiobacillus strains within complex microbiomes.</title>
        <authorList>
            <person name="Huddy R.J."/>
            <person name="Sachdeva R."/>
            <person name="Kadzinga F."/>
            <person name="Kantor R.S."/>
            <person name="Harrison S.T.L."/>
            <person name="Banfield J.F."/>
        </authorList>
    </citation>
    <scope>NUCLEOTIDE SEQUENCE</scope>
    <source>
        <strain evidence="3">SCN18_13_7_16_R3_B_64_19</strain>
    </source>
</reference>